<reference evidence="2" key="1">
    <citation type="journal article" date="2014" name="Proc. Natl. Acad. Sci. U.S.A.">
        <title>Extensive sampling of basidiomycete genomes demonstrates inadequacy of the white-rot/brown-rot paradigm for wood decay fungi.</title>
        <authorList>
            <person name="Riley R."/>
            <person name="Salamov A.A."/>
            <person name="Brown D.W."/>
            <person name="Nagy L.G."/>
            <person name="Floudas D."/>
            <person name="Held B.W."/>
            <person name="Levasseur A."/>
            <person name="Lombard V."/>
            <person name="Morin E."/>
            <person name="Otillar R."/>
            <person name="Lindquist E.A."/>
            <person name="Sun H."/>
            <person name="LaButti K.M."/>
            <person name="Schmutz J."/>
            <person name="Jabbour D."/>
            <person name="Luo H."/>
            <person name="Baker S.E."/>
            <person name="Pisabarro A.G."/>
            <person name="Walton J.D."/>
            <person name="Blanchette R.A."/>
            <person name="Henrissat B."/>
            <person name="Martin F."/>
            <person name="Cullen D."/>
            <person name="Hibbett D.S."/>
            <person name="Grigoriev I.V."/>
        </authorList>
    </citation>
    <scope>NUCLEOTIDE SEQUENCE [LARGE SCALE GENOMIC DNA]</scope>
    <source>
        <strain evidence="2">MUCL 33604</strain>
    </source>
</reference>
<gene>
    <name evidence="1" type="ORF">JAAARDRAFT_117914</name>
</gene>
<dbReference type="STRING" id="933084.A0A067QDJ2"/>
<dbReference type="HOGENOM" id="CLU_052380_2_0_1"/>
<evidence type="ECO:0000313" key="1">
    <source>
        <dbReference type="EMBL" id="KDQ65133.1"/>
    </source>
</evidence>
<accession>A0A067QDJ2</accession>
<dbReference type="Proteomes" id="UP000027265">
    <property type="component" value="Unassembled WGS sequence"/>
</dbReference>
<name>A0A067QDJ2_9AGAM</name>
<organism evidence="1 2">
    <name type="scientific">Jaapia argillacea MUCL 33604</name>
    <dbReference type="NCBI Taxonomy" id="933084"/>
    <lineage>
        <taxon>Eukaryota</taxon>
        <taxon>Fungi</taxon>
        <taxon>Dikarya</taxon>
        <taxon>Basidiomycota</taxon>
        <taxon>Agaricomycotina</taxon>
        <taxon>Agaricomycetes</taxon>
        <taxon>Agaricomycetidae</taxon>
        <taxon>Jaapiales</taxon>
        <taxon>Jaapiaceae</taxon>
        <taxon>Jaapia</taxon>
    </lineage>
</organism>
<protein>
    <submittedName>
        <fullName evidence="1">Uncharacterized protein</fullName>
    </submittedName>
</protein>
<proteinExistence type="predicted"/>
<dbReference type="InParanoid" id="A0A067QDJ2"/>
<sequence length="147" mass="16682">MPVKFWKALQDVHLQQHPGTRLNATNTFLSIRKLPKSLASLMPQADKGMQDLKALHPWDYTIKKLNAELHSMALICTLPAEYNTFISSLLLLSNLNLKKLQAAFQTEETQHQSCSIDSTTSLTFRASTTPHCSNNHHFNIQFTLHLL</sequence>
<evidence type="ECO:0000313" key="2">
    <source>
        <dbReference type="Proteomes" id="UP000027265"/>
    </source>
</evidence>
<dbReference type="OrthoDB" id="2673624at2759"/>
<dbReference type="EMBL" id="KL197709">
    <property type="protein sequence ID" value="KDQ65133.1"/>
    <property type="molecule type" value="Genomic_DNA"/>
</dbReference>
<keyword evidence="2" id="KW-1185">Reference proteome</keyword>
<dbReference type="AlphaFoldDB" id="A0A067QDJ2"/>